<feature type="binding site" evidence="5">
    <location>
        <begin position="34"/>
        <end position="36"/>
    </location>
    <ligand>
        <name>3-dehydroquinate</name>
        <dbReference type="ChEBI" id="CHEBI:32364"/>
    </ligand>
</feature>
<keyword evidence="2 5" id="KW-0057">Aromatic amino acid biosynthesis</keyword>
<evidence type="ECO:0000256" key="3">
    <source>
        <dbReference type="ARBA" id="ARBA00023239"/>
    </source>
</evidence>
<dbReference type="Proteomes" id="UP000579136">
    <property type="component" value="Unassembled WGS sequence"/>
</dbReference>
<dbReference type="GO" id="GO:0009423">
    <property type="term" value="P:chorismate biosynthetic process"/>
    <property type="evidence" value="ECO:0007669"/>
    <property type="project" value="UniProtKB-UniRule"/>
</dbReference>
<dbReference type="Pfam" id="PF01487">
    <property type="entry name" value="DHquinase_I"/>
    <property type="match status" value="1"/>
</dbReference>
<comment type="subunit">
    <text evidence="5">Homodimer.</text>
</comment>
<feature type="active site" description="Proton donor/acceptor" evidence="5">
    <location>
        <position position="122"/>
    </location>
</feature>
<keyword evidence="5" id="KW-0028">Amino-acid biosynthesis</keyword>
<dbReference type="PANTHER" id="PTHR43699">
    <property type="entry name" value="3-DEHYDROQUINATE DEHYDRATASE"/>
    <property type="match status" value="1"/>
</dbReference>
<keyword evidence="7" id="KW-1185">Reference proteome</keyword>
<dbReference type="InterPro" id="IPR050146">
    <property type="entry name" value="Type-I_3-dehydroquinase"/>
</dbReference>
<dbReference type="GO" id="GO:0046279">
    <property type="term" value="P:3,4-dihydroxybenzoate biosynthetic process"/>
    <property type="evidence" value="ECO:0007669"/>
    <property type="project" value="UniProtKB-ARBA"/>
</dbReference>
<reference evidence="6 7" key="1">
    <citation type="submission" date="2020-08" db="EMBL/GenBank/DDBJ databases">
        <title>Genomic Encyclopedia of Type Strains, Phase IV (KMG-IV): sequencing the most valuable type-strain genomes for metagenomic binning, comparative biology and taxonomic classification.</title>
        <authorList>
            <person name="Goeker M."/>
        </authorList>
    </citation>
    <scope>NUCLEOTIDE SEQUENCE [LARGE SCALE GENOMIC DNA]</scope>
    <source>
        <strain evidence="6 7">DSM 19163</strain>
    </source>
</reference>
<dbReference type="NCBIfam" id="TIGR01093">
    <property type="entry name" value="aroD"/>
    <property type="match status" value="1"/>
</dbReference>
<protein>
    <recommendedName>
        <fullName evidence="5">3-dehydroquinate dehydratase</fullName>
        <shortName evidence="5">3-dehydroquinase</shortName>
        <ecNumber evidence="5">4.2.1.10</ecNumber>
    </recommendedName>
    <alternativeName>
        <fullName evidence="5">Type I DHQase</fullName>
    </alternativeName>
    <alternativeName>
        <fullName evidence="5">Type I dehydroquinase</fullName>
        <shortName evidence="5">DHQ1</shortName>
    </alternativeName>
</protein>
<dbReference type="GO" id="GO:0003855">
    <property type="term" value="F:3-dehydroquinate dehydratase activity"/>
    <property type="evidence" value="ECO:0007669"/>
    <property type="project" value="UniProtKB-UniRule"/>
</dbReference>
<dbReference type="EC" id="4.2.1.10" evidence="5"/>
<feature type="binding site" evidence="5">
    <location>
        <position position="191"/>
    </location>
    <ligand>
        <name>3-dehydroquinate</name>
        <dbReference type="ChEBI" id="CHEBI:32364"/>
    </ligand>
</feature>
<proteinExistence type="inferred from homology"/>
<dbReference type="EMBL" id="JACHHF010000003">
    <property type="protein sequence ID" value="MBB5175771.1"/>
    <property type="molecule type" value="Genomic_DNA"/>
</dbReference>
<dbReference type="PANTHER" id="PTHR43699:SF1">
    <property type="entry name" value="3-DEHYDROQUINATE DEHYDRATASE"/>
    <property type="match status" value="1"/>
</dbReference>
<evidence type="ECO:0000313" key="6">
    <source>
        <dbReference type="EMBL" id="MBB5175771.1"/>
    </source>
</evidence>
<comment type="similarity">
    <text evidence="5">Belongs to the type-I 3-dehydroquinase family.</text>
</comment>
<evidence type="ECO:0000256" key="2">
    <source>
        <dbReference type="ARBA" id="ARBA00023141"/>
    </source>
</evidence>
<feature type="binding site" evidence="5">
    <location>
        <position position="214"/>
    </location>
    <ligand>
        <name>3-dehydroquinate</name>
        <dbReference type="ChEBI" id="CHEBI:32364"/>
    </ligand>
</feature>
<comment type="function">
    <text evidence="5">Involved in the third step of the chorismate pathway, which leads to the biosynthesis of aromatic amino acids. Catalyzes the cis-dehydration of 3-dehydroquinate (DHQ) and introduces the first double bond of the aromatic ring to yield 3-dehydroshikimate.</text>
</comment>
<comment type="pathway">
    <text evidence="5">Metabolic intermediate biosynthesis; chorismate biosynthesis; chorismate from D-erythrose 4-phosphate and phosphoenolpyruvate: step 3/7.</text>
</comment>
<dbReference type="AlphaFoldDB" id="A0A9Q2CZ28"/>
<keyword evidence="4 5" id="KW-0704">Schiff base</keyword>
<comment type="caution">
    <text evidence="5">Lacks conserved residue(s) required for the propagation of feature annotation.</text>
</comment>
<dbReference type="HAMAP" id="MF_00214">
    <property type="entry name" value="AroD"/>
    <property type="match status" value="1"/>
</dbReference>
<comment type="caution">
    <text evidence="6">The sequence shown here is derived from an EMBL/GenBank/DDBJ whole genome shotgun (WGS) entry which is preliminary data.</text>
</comment>
<comment type="catalytic activity">
    <reaction evidence="1 5">
        <text>3-dehydroquinate = 3-dehydroshikimate + H2O</text>
        <dbReference type="Rhea" id="RHEA:21096"/>
        <dbReference type="ChEBI" id="CHEBI:15377"/>
        <dbReference type="ChEBI" id="CHEBI:16630"/>
        <dbReference type="ChEBI" id="CHEBI:32364"/>
        <dbReference type="EC" id="4.2.1.10"/>
    </reaction>
</comment>
<gene>
    <name evidence="5" type="primary">aroD</name>
    <name evidence="6" type="ORF">HNQ45_000646</name>
</gene>
<evidence type="ECO:0000256" key="4">
    <source>
        <dbReference type="ARBA" id="ARBA00023270"/>
    </source>
</evidence>
<dbReference type="InterPro" id="IPR013785">
    <property type="entry name" value="Aldolase_TIM"/>
</dbReference>
<dbReference type="SUPFAM" id="SSF51569">
    <property type="entry name" value="Aldolase"/>
    <property type="match status" value="1"/>
</dbReference>
<dbReference type="GO" id="GO:0008652">
    <property type="term" value="P:amino acid biosynthetic process"/>
    <property type="evidence" value="ECO:0007669"/>
    <property type="project" value="UniProtKB-KW"/>
</dbReference>
<evidence type="ECO:0000256" key="5">
    <source>
        <dbReference type="HAMAP-Rule" id="MF_00214"/>
    </source>
</evidence>
<accession>A0A9Q2CZ28</accession>
<feature type="active site" description="Schiff-base intermediate with substrate" evidence="5">
    <location>
        <position position="149"/>
    </location>
</feature>
<evidence type="ECO:0000256" key="1">
    <source>
        <dbReference type="ARBA" id="ARBA00001864"/>
    </source>
</evidence>
<dbReference type="CDD" id="cd00502">
    <property type="entry name" value="DHQase_I"/>
    <property type="match status" value="1"/>
</dbReference>
<dbReference type="RefSeq" id="WP_183673372.1">
    <property type="nucleotide sequence ID" value="NZ_CBCRYX010000002.1"/>
</dbReference>
<dbReference type="GO" id="GO:0009073">
    <property type="term" value="P:aromatic amino acid family biosynthetic process"/>
    <property type="evidence" value="ECO:0007669"/>
    <property type="project" value="UniProtKB-KW"/>
</dbReference>
<feature type="binding site" evidence="5">
    <location>
        <position position="65"/>
    </location>
    <ligand>
        <name>3-dehydroquinate</name>
        <dbReference type="ChEBI" id="CHEBI:32364"/>
    </ligand>
</feature>
<name>A0A9Q2CZ28_9STAP</name>
<dbReference type="InterPro" id="IPR001381">
    <property type="entry name" value="DHquinase_I"/>
</dbReference>
<keyword evidence="3 5" id="KW-0456">Lyase</keyword>
<organism evidence="6 7">
    <name type="scientific">Nosocomiicoccus ampullae</name>
    <dbReference type="NCBI Taxonomy" id="489910"/>
    <lineage>
        <taxon>Bacteria</taxon>
        <taxon>Bacillati</taxon>
        <taxon>Bacillota</taxon>
        <taxon>Bacilli</taxon>
        <taxon>Bacillales</taxon>
        <taxon>Staphylococcaceae</taxon>
        <taxon>Nosocomiicoccus</taxon>
    </lineage>
</organism>
<dbReference type="Gene3D" id="3.20.20.70">
    <property type="entry name" value="Aldolase class I"/>
    <property type="match status" value="1"/>
</dbReference>
<evidence type="ECO:0000313" key="7">
    <source>
        <dbReference type="Proteomes" id="UP000579136"/>
    </source>
</evidence>
<sequence length="225" mass="26358">MTEVVVTLSSHNLDELHDELKVLFSERDNFDIIEFRGDYFEDDEDIIDALSGLSESDKKILYTYRTKSEGGYGDDDNYIDHLNYILHHARFDIIDIQYNSYRDMEFIFSLKSRGIKVLFSHHDFEKTPSEKEIASILEGMNDYFPDYYKLAYMPNNSEDVELLFEMLKRYKKEYGNVIITIAMGELGKITRVATYPYNSAFTYGCLNTPQAPGQVEIKMLREVYE</sequence>